<comment type="caution">
    <text evidence="3">The sequence shown here is derived from an EMBL/GenBank/DDBJ whole genome shotgun (WGS) entry which is preliminary data.</text>
</comment>
<proteinExistence type="predicted"/>
<dbReference type="AlphaFoldDB" id="A0A7X0BZ44"/>
<evidence type="ECO:0000313" key="4">
    <source>
        <dbReference type="Proteomes" id="UP000583800"/>
    </source>
</evidence>
<dbReference type="RefSeq" id="WP_185083489.1">
    <property type="nucleotide sequence ID" value="NZ_JACHJB010000001.1"/>
</dbReference>
<evidence type="ECO:0008006" key="5">
    <source>
        <dbReference type="Google" id="ProtNLM"/>
    </source>
</evidence>
<feature type="transmembrane region" description="Helical" evidence="2">
    <location>
        <begin position="443"/>
        <end position="463"/>
    </location>
</feature>
<dbReference type="Gene3D" id="3.40.50.300">
    <property type="entry name" value="P-loop containing nucleotide triphosphate hydrolases"/>
    <property type="match status" value="1"/>
</dbReference>
<feature type="transmembrane region" description="Helical" evidence="2">
    <location>
        <begin position="40"/>
        <end position="59"/>
    </location>
</feature>
<feature type="transmembrane region" description="Helical" evidence="2">
    <location>
        <begin position="413"/>
        <end position="437"/>
    </location>
</feature>
<keyword evidence="4" id="KW-1185">Reference proteome</keyword>
<dbReference type="EMBL" id="JACHJB010000001">
    <property type="protein sequence ID" value="MBB6345564.1"/>
    <property type="molecule type" value="Genomic_DNA"/>
</dbReference>
<name>A0A7X0BZ44_9ACTN</name>
<keyword evidence="2" id="KW-0472">Membrane</keyword>
<dbReference type="SUPFAM" id="SSF52540">
    <property type="entry name" value="P-loop containing nucleoside triphosphate hydrolases"/>
    <property type="match status" value="1"/>
</dbReference>
<feature type="compositionally biased region" description="Polar residues" evidence="1">
    <location>
        <begin position="693"/>
        <end position="704"/>
    </location>
</feature>
<reference evidence="3 4" key="1">
    <citation type="submission" date="2020-08" db="EMBL/GenBank/DDBJ databases">
        <title>Sequencing the genomes of 1000 actinobacteria strains.</title>
        <authorList>
            <person name="Klenk H.-P."/>
        </authorList>
    </citation>
    <scope>NUCLEOTIDE SEQUENCE [LARGE SCALE GENOMIC DNA]</scope>
    <source>
        <strain evidence="3 4">DSM 45913</strain>
    </source>
</reference>
<protein>
    <recommendedName>
        <fullName evidence="5">NACHT domain-containing protein</fullName>
    </recommendedName>
</protein>
<gene>
    <name evidence="3" type="ORF">FHU36_002073</name>
</gene>
<feature type="transmembrane region" description="Helical" evidence="2">
    <location>
        <begin position="484"/>
        <end position="505"/>
    </location>
</feature>
<sequence>MNLRRWAVALTYLLLALTLAATVAVAWIGTRDGTLKTQEMWTGVIPVFVAIIAVVVPLLRGGDRREQSLEEAVRACVPALAEKVTKDWKDEERYRGLYEGSRAELRWEAAPGSDRTTRLAAALPTDGTLARLTGGFARHARTGAMTRLVVTGEAGAGKTSACVLLTLELGDTGPLVPVLFQLSSWQPGVPLYEWMTGELLSAYPFVGSPQHGRQVAAELALHHVLPVLDGLDEVADPAAALRRIDEETEGRSFVLSCRTETFATANAGHVLRRALVVRLQPLLAEESRDYLLGYEPGDNRDRLAPMAARLRENPDGPLAEALSTPLMLSLAVARGGEPLPAELLATTGPDAADRIRRHLLGSIIGKAFTPRPDEKPPPTPPDQARRYLEFLAGQVDEAGRLAWWRLHRAVPGWVFLVQAVVLAAAVCSGLAAGHFSVFGRPWLGFWIGFAAGGVGAFVVKLIPQDPPRRARPRLRLLPGATAYALLRLLGFGAMGAAACAVIVWFLYASPFYVVVGGALSGLTFAMARYVSEPVDPLDAVTPAALLANDRLAVLSAWVAGGVPGALTGAYLGAALKDGHRPELASLPIMELPPAVLALLGAVAGCGLSAAGLGLMALGSSAWGRFNTTRLWLAARGLAPLRLMRFLEDARRRGVLRQVSGYYEFRHRLLRDYLAEPLPKVAAEPAVPPDDGSLTPTSTGPDNVQ</sequence>
<feature type="transmembrane region" description="Helical" evidence="2">
    <location>
        <begin position="595"/>
        <end position="617"/>
    </location>
</feature>
<feature type="region of interest" description="Disordered" evidence="1">
    <location>
        <begin position="682"/>
        <end position="704"/>
    </location>
</feature>
<accession>A0A7X0BZ44</accession>
<evidence type="ECO:0000313" key="3">
    <source>
        <dbReference type="EMBL" id="MBB6345564.1"/>
    </source>
</evidence>
<keyword evidence="2" id="KW-0812">Transmembrane</keyword>
<dbReference type="InterPro" id="IPR027417">
    <property type="entry name" value="P-loop_NTPase"/>
</dbReference>
<feature type="transmembrane region" description="Helical" evidence="2">
    <location>
        <begin position="511"/>
        <end position="530"/>
    </location>
</feature>
<organism evidence="3 4">
    <name type="scientific">Nonomuraea muscovyensis</name>
    <dbReference type="NCBI Taxonomy" id="1124761"/>
    <lineage>
        <taxon>Bacteria</taxon>
        <taxon>Bacillati</taxon>
        <taxon>Actinomycetota</taxon>
        <taxon>Actinomycetes</taxon>
        <taxon>Streptosporangiales</taxon>
        <taxon>Streptosporangiaceae</taxon>
        <taxon>Nonomuraea</taxon>
    </lineage>
</organism>
<evidence type="ECO:0000256" key="1">
    <source>
        <dbReference type="SAM" id="MobiDB-lite"/>
    </source>
</evidence>
<keyword evidence="2" id="KW-1133">Transmembrane helix</keyword>
<feature type="transmembrane region" description="Helical" evidence="2">
    <location>
        <begin position="551"/>
        <end position="575"/>
    </location>
</feature>
<dbReference type="Proteomes" id="UP000583800">
    <property type="component" value="Unassembled WGS sequence"/>
</dbReference>
<evidence type="ECO:0000256" key="2">
    <source>
        <dbReference type="SAM" id="Phobius"/>
    </source>
</evidence>